<dbReference type="Ensembl" id="ENSACUT00000016056.1">
    <property type="protein sequence ID" value="ENSACUP00000015039.1"/>
    <property type="gene ID" value="ENSACUG00000010122.1"/>
</dbReference>
<evidence type="ECO:0000256" key="1">
    <source>
        <dbReference type="ARBA" id="ARBA00004496"/>
    </source>
</evidence>
<sequence length="25" mass="2831">MAKRGLNCLLQIISEIDLPVKKQGY</sequence>
<evidence type="ECO:0000256" key="3">
    <source>
        <dbReference type="ARBA" id="ARBA00022490"/>
    </source>
</evidence>
<evidence type="ECO:0000313" key="6">
    <source>
        <dbReference type="Proteomes" id="UP000472269"/>
    </source>
</evidence>
<accession>A0A663MT42</accession>
<comment type="subcellular location">
    <subcellularLocation>
        <location evidence="1">Cytoplasm</location>
    </subcellularLocation>
    <subcellularLocation>
        <location evidence="2">Secreted</location>
    </subcellularLocation>
</comment>
<evidence type="ECO:0000256" key="2">
    <source>
        <dbReference type="ARBA" id="ARBA00004613"/>
    </source>
</evidence>
<keyword evidence="3" id="KW-0963">Cytoplasm</keyword>
<reference evidence="5" key="1">
    <citation type="submission" date="2025-08" db="UniProtKB">
        <authorList>
            <consortium name="Ensembl"/>
        </authorList>
    </citation>
    <scope>IDENTIFICATION</scope>
</reference>
<dbReference type="GO" id="GO:0005737">
    <property type="term" value="C:cytoplasm"/>
    <property type="evidence" value="ECO:0007669"/>
    <property type="project" value="UniProtKB-SubCell"/>
</dbReference>
<dbReference type="Proteomes" id="UP000472269">
    <property type="component" value="Unplaced"/>
</dbReference>
<dbReference type="CDD" id="cd20245">
    <property type="entry name" value="humanin"/>
    <property type="match status" value="1"/>
</dbReference>
<keyword evidence="4" id="KW-0964">Secreted</keyword>
<keyword evidence="6" id="KW-1185">Reference proteome</keyword>
<name>A0A663MT42_ATHCN</name>
<dbReference type="InterPro" id="IPR028139">
    <property type="entry name" value="Humanin"/>
</dbReference>
<reference evidence="5" key="2">
    <citation type="submission" date="2025-09" db="UniProtKB">
        <authorList>
            <consortium name="Ensembl"/>
        </authorList>
    </citation>
    <scope>IDENTIFICATION</scope>
</reference>
<organism evidence="5 6">
    <name type="scientific">Athene cunicularia</name>
    <name type="common">Burrowing owl</name>
    <name type="synonym">Speotyto cunicularia</name>
    <dbReference type="NCBI Taxonomy" id="194338"/>
    <lineage>
        <taxon>Eukaryota</taxon>
        <taxon>Metazoa</taxon>
        <taxon>Chordata</taxon>
        <taxon>Craniata</taxon>
        <taxon>Vertebrata</taxon>
        <taxon>Euteleostomi</taxon>
        <taxon>Archelosauria</taxon>
        <taxon>Archosauria</taxon>
        <taxon>Dinosauria</taxon>
        <taxon>Saurischia</taxon>
        <taxon>Theropoda</taxon>
        <taxon>Coelurosauria</taxon>
        <taxon>Aves</taxon>
        <taxon>Neognathae</taxon>
        <taxon>Neoaves</taxon>
        <taxon>Telluraves</taxon>
        <taxon>Strigiformes</taxon>
        <taxon>Strigidae</taxon>
        <taxon>Athene</taxon>
    </lineage>
</organism>
<evidence type="ECO:0000256" key="4">
    <source>
        <dbReference type="ARBA" id="ARBA00022525"/>
    </source>
</evidence>
<dbReference type="GO" id="GO:0005576">
    <property type="term" value="C:extracellular region"/>
    <property type="evidence" value="ECO:0007669"/>
    <property type="project" value="UniProtKB-SubCell"/>
</dbReference>
<dbReference type="Pfam" id="PF15040">
    <property type="entry name" value="Humanin"/>
    <property type="match status" value="1"/>
</dbReference>
<proteinExistence type="predicted"/>
<dbReference type="AlphaFoldDB" id="A0A663MT42"/>
<protein>
    <submittedName>
        <fullName evidence="5">Uncharacterized protein</fullName>
    </submittedName>
</protein>
<evidence type="ECO:0000313" key="5">
    <source>
        <dbReference type="Ensembl" id="ENSACUP00000015039.1"/>
    </source>
</evidence>